<dbReference type="Proteomes" id="UP000048926">
    <property type="component" value="Unassembled WGS sequence"/>
</dbReference>
<proteinExistence type="predicted"/>
<accession>A0A0M6YD38</accession>
<name>A0A0M6YD38_9HYPH</name>
<evidence type="ECO:0000313" key="2">
    <source>
        <dbReference type="Proteomes" id="UP000048926"/>
    </source>
</evidence>
<sequence>MTEQANEIDYSELEAQKAEANKIALRGLEEFRRMKAATPDGFKDTQNKHYERTIQRVTGHNPEKRVQCSVHSDEDIRMIINTMANVGVTLKTAKELAEGDSPIAPAPGQQAMVLARFIPAEDRKKMKENPDYKREGRLPYMLLYNVETMRHVPLVKNDQDEAYSAPAPGQAA</sequence>
<protein>
    <submittedName>
        <fullName evidence="1">Uncharacterized protein</fullName>
    </submittedName>
</protein>
<dbReference type="EMBL" id="CXST01000006">
    <property type="protein sequence ID" value="CTQ47329.1"/>
    <property type="molecule type" value="Genomic_DNA"/>
</dbReference>
<organism evidence="1 2">
    <name type="scientific">Roseibium aggregatum</name>
    <dbReference type="NCBI Taxonomy" id="187304"/>
    <lineage>
        <taxon>Bacteria</taxon>
        <taxon>Pseudomonadati</taxon>
        <taxon>Pseudomonadota</taxon>
        <taxon>Alphaproteobacteria</taxon>
        <taxon>Hyphomicrobiales</taxon>
        <taxon>Stappiaceae</taxon>
        <taxon>Roseibium</taxon>
    </lineage>
</organism>
<evidence type="ECO:0000313" key="1">
    <source>
        <dbReference type="EMBL" id="CTQ47329.1"/>
    </source>
</evidence>
<keyword evidence="2" id="KW-1185">Reference proteome</keyword>
<gene>
    <name evidence="1" type="ORF">LAL4801_05791</name>
</gene>
<dbReference type="RefSeq" id="WP_055661369.1">
    <property type="nucleotide sequence ID" value="NZ_CXST01000006.1"/>
</dbReference>
<reference evidence="2" key="1">
    <citation type="submission" date="2015-07" db="EMBL/GenBank/DDBJ databases">
        <authorList>
            <person name="Rodrigo-Torres Lidia"/>
            <person name="Arahal R.David."/>
        </authorList>
    </citation>
    <scope>NUCLEOTIDE SEQUENCE [LARGE SCALE GENOMIC DNA]</scope>
    <source>
        <strain evidence="2">CECT 4801</strain>
    </source>
</reference>
<dbReference type="AlphaFoldDB" id="A0A0M6YD38"/>